<evidence type="ECO:0000313" key="1">
    <source>
        <dbReference type="EMBL" id="KAJ1675179.1"/>
    </source>
</evidence>
<protein>
    <submittedName>
        <fullName evidence="1">Uncharacterized protein</fullName>
    </submittedName>
</protein>
<reference evidence="1" key="1">
    <citation type="submission" date="2022-06" db="EMBL/GenBank/DDBJ databases">
        <title>Phylogenomic reconstructions and comparative analyses of Kickxellomycotina fungi.</title>
        <authorList>
            <person name="Reynolds N.K."/>
            <person name="Stajich J.E."/>
            <person name="Barry K."/>
            <person name="Grigoriev I.V."/>
            <person name="Crous P."/>
            <person name="Smith M.E."/>
        </authorList>
    </citation>
    <scope>NUCLEOTIDE SEQUENCE</scope>
    <source>
        <strain evidence="1">RSA 2271</strain>
    </source>
</reference>
<keyword evidence="2" id="KW-1185">Reference proteome</keyword>
<name>A0ACC1HF45_9FUNG</name>
<dbReference type="Proteomes" id="UP001145114">
    <property type="component" value="Unassembled WGS sequence"/>
</dbReference>
<dbReference type="EMBL" id="JAMZIH010005439">
    <property type="protein sequence ID" value="KAJ1675179.1"/>
    <property type="molecule type" value="Genomic_DNA"/>
</dbReference>
<accession>A0ACC1HF45</accession>
<comment type="caution">
    <text evidence="1">The sequence shown here is derived from an EMBL/GenBank/DDBJ whole genome shotgun (WGS) entry which is preliminary data.</text>
</comment>
<gene>
    <name evidence="1" type="ORF">EV182_001772</name>
</gene>
<proteinExistence type="predicted"/>
<sequence length="605" mass="69861">MTRTCYYELLGIERAATPDDIKKAYRKQALRWHPDKNHSNVEEATERFAQIMEAYETLSDPQERAWYDNHREQILRGGSAHEAGVEAGLTADSLMSYFSASVFKGYDDSEKGFFTVYRALFAKLRDEELSVHDPATKHLAEDLYRFDFGDSKTSFDDTAKLGNRSERTKKGNFTLREFYSYWASFSTRKSFYWCDKYYLPEAPNRQIRRLMEKENKKLRDQARKEYNDTIQQLASWVKKRDPRYKAYLEWQQVEQKRREEERKRRIAQERAELQQRAADFQKQSWQEVDYTHLLDEYCSDTDESDGNAGSASDDNDASSDGENLKDSDVLEEHSELVCVVCDKVFKAASQKENHERSKKHQKALRELRRKMFREERKLEKLKKQQQQQQHYYHDQASNDTDDSAPADGEFGNRGDRGSDGECNHYTQPKPPERPSWKEGDGPVNDDEELAKLVQDIELVNSSDDFAHPSSMARQKRGKKKKKSKRVLAADTTLDNITLDDKTPLDGSITSCRTEATSSPSMLPSTGATPPEDSATQQQQPRKSKKALREERKKKREQAELRCNVCSTEFSSRNQLFHHINETGHALAVPGTAEGKKKGKSGVGKR</sequence>
<evidence type="ECO:0000313" key="2">
    <source>
        <dbReference type="Proteomes" id="UP001145114"/>
    </source>
</evidence>
<organism evidence="1 2">
    <name type="scientific">Spiromyces aspiralis</name>
    <dbReference type="NCBI Taxonomy" id="68401"/>
    <lineage>
        <taxon>Eukaryota</taxon>
        <taxon>Fungi</taxon>
        <taxon>Fungi incertae sedis</taxon>
        <taxon>Zoopagomycota</taxon>
        <taxon>Kickxellomycotina</taxon>
        <taxon>Kickxellomycetes</taxon>
        <taxon>Kickxellales</taxon>
        <taxon>Kickxellaceae</taxon>
        <taxon>Spiromyces</taxon>
    </lineage>
</organism>